<evidence type="ECO:0000256" key="1">
    <source>
        <dbReference type="ARBA" id="ARBA00022448"/>
    </source>
</evidence>
<evidence type="ECO:0000256" key="2">
    <source>
        <dbReference type="ARBA" id="ARBA00022741"/>
    </source>
</evidence>
<evidence type="ECO:0000256" key="3">
    <source>
        <dbReference type="ARBA" id="ARBA00022840"/>
    </source>
</evidence>
<organism evidence="5 6">
    <name type="scientific">Pseudonocardia nematodicida</name>
    <dbReference type="NCBI Taxonomy" id="1206997"/>
    <lineage>
        <taxon>Bacteria</taxon>
        <taxon>Bacillati</taxon>
        <taxon>Actinomycetota</taxon>
        <taxon>Actinomycetes</taxon>
        <taxon>Pseudonocardiales</taxon>
        <taxon>Pseudonocardiaceae</taxon>
        <taxon>Pseudonocardia</taxon>
    </lineage>
</organism>
<comment type="caution">
    <text evidence="5">The sequence shown here is derived from an EMBL/GenBank/DDBJ whole genome shotgun (WGS) entry which is preliminary data.</text>
</comment>
<keyword evidence="3 5" id="KW-0067">ATP-binding</keyword>
<dbReference type="InterPro" id="IPR003439">
    <property type="entry name" value="ABC_transporter-like_ATP-bd"/>
</dbReference>
<dbReference type="Gene3D" id="3.40.50.300">
    <property type="entry name" value="P-loop containing nucleotide triphosphate hydrolases"/>
    <property type="match status" value="1"/>
</dbReference>
<dbReference type="GO" id="GO:0005524">
    <property type="term" value="F:ATP binding"/>
    <property type="evidence" value="ECO:0007669"/>
    <property type="project" value="UniProtKB-KW"/>
</dbReference>
<evidence type="ECO:0000313" key="5">
    <source>
        <dbReference type="EMBL" id="MEQ3549470.1"/>
    </source>
</evidence>
<dbReference type="SMART" id="SM00382">
    <property type="entry name" value="AAA"/>
    <property type="match status" value="1"/>
</dbReference>
<dbReference type="Pfam" id="PF00005">
    <property type="entry name" value="ABC_tran"/>
    <property type="match status" value="1"/>
</dbReference>
<dbReference type="InterPro" id="IPR027417">
    <property type="entry name" value="P-loop_NTPase"/>
</dbReference>
<evidence type="ECO:0000259" key="4">
    <source>
        <dbReference type="PROSITE" id="PS50893"/>
    </source>
</evidence>
<protein>
    <submittedName>
        <fullName evidence="5">ABC transporter ATP-binding protein</fullName>
    </submittedName>
</protein>
<dbReference type="CDD" id="cd03293">
    <property type="entry name" value="ABC_NrtD_SsuB_transporters"/>
    <property type="match status" value="1"/>
</dbReference>
<keyword evidence="6" id="KW-1185">Reference proteome</keyword>
<dbReference type="RefSeq" id="WP_349296543.1">
    <property type="nucleotide sequence ID" value="NZ_JBEDNQ010000001.1"/>
</dbReference>
<dbReference type="PROSITE" id="PS50893">
    <property type="entry name" value="ABC_TRANSPORTER_2"/>
    <property type="match status" value="1"/>
</dbReference>
<dbReference type="PANTHER" id="PTHR42788">
    <property type="entry name" value="TAURINE IMPORT ATP-BINDING PROTEIN-RELATED"/>
    <property type="match status" value="1"/>
</dbReference>
<dbReference type="EMBL" id="JBEDNQ010000001">
    <property type="protein sequence ID" value="MEQ3549470.1"/>
    <property type="molecule type" value="Genomic_DNA"/>
</dbReference>
<reference evidence="5 6" key="1">
    <citation type="submission" date="2024-03" db="EMBL/GenBank/DDBJ databases">
        <title>Draft genome sequence of Pseudonocardia nematodicida JCM 31783.</title>
        <authorList>
            <person name="Butdee W."/>
            <person name="Duangmal K."/>
        </authorList>
    </citation>
    <scope>NUCLEOTIDE SEQUENCE [LARGE SCALE GENOMIC DNA]</scope>
    <source>
        <strain evidence="5 6">JCM 31783</strain>
    </source>
</reference>
<feature type="domain" description="ABC transporter" evidence="4">
    <location>
        <begin position="11"/>
        <end position="239"/>
    </location>
</feature>
<dbReference type="PROSITE" id="PS00211">
    <property type="entry name" value="ABC_TRANSPORTER_1"/>
    <property type="match status" value="1"/>
</dbReference>
<dbReference type="SUPFAM" id="SSF52540">
    <property type="entry name" value="P-loop containing nucleoside triphosphate hydrolases"/>
    <property type="match status" value="1"/>
</dbReference>
<name>A0ABV1K4U8_9PSEU</name>
<dbReference type="InterPro" id="IPR003593">
    <property type="entry name" value="AAA+_ATPase"/>
</dbReference>
<keyword evidence="1" id="KW-0813">Transport</keyword>
<dbReference type="InterPro" id="IPR050166">
    <property type="entry name" value="ABC_transporter_ATP-bind"/>
</dbReference>
<dbReference type="PANTHER" id="PTHR42788:SF13">
    <property type="entry name" value="ALIPHATIC SULFONATES IMPORT ATP-BINDING PROTEIN SSUB"/>
    <property type="match status" value="1"/>
</dbReference>
<dbReference type="InterPro" id="IPR017871">
    <property type="entry name" value="ABC_transporter-like_CS"/>
</dbReference>
<sequence length="267" mass="28772">MTTTATPRLALRDVGVEFPTADGARTVLTGIDLDVRAGEFVCIVGASGSGKTTLLRSMAGLIPALGTIAVDGTPIDGPSPASSFVFQSDALLPWRTVAANVALGLEVRGVGKAERTDRVGEALATVRLSDWADSFPRQLSGGMRQRVNIARALAQEPSILLMDEPFAALDAQTRELMQDELATLSSTHGWTVLFVTHQIDEAVFLGDRVVVLGASPGRVREIVDVELDRPRHVDDKRTAGFTAQVDHIWRLISDEVRVGLDSELRHR</sequence>
<proteinExistence type="predicted"/>
<accession>A0ABV1K4U8</accession>
<keyword evidence="2" id="KW-0547">Nucleotide-binding</keyword>
<dbReference type="Proteomes" id="UP001494902">
    <property type="component" value="Unassembled WGS sequence"/>
</dbReference>
<evidence type="ECO:0000313" key="6">
    <source>
        <dbReference type="Proteomes" id="UP001494902"/>
    </source>
</evidence>
<gene>
    <name evidence="5" type="ORF">WIS52_03215</name>
</gene>